<accession>A0A9Q3FGD0</accession>
<dbReference type="CDD" id="cd09272">
    <property type="entry name" value="RNase_HI_RT_Ty1"/>
    <property type="match status" value="1"/>
</dbReference>
<dbReference type="EMBL" id="AVOT02044424">
    <property type="protein sequence ID" value="MBW0539776.1"/>
    <property type="molecule type" value="Genomic_DNA"/>
</dbReference>
<comment type="caution">
    <text evidence="1">The sequence shown here is derived from an EMBL/GenBank/DDBJ whole genome shotgun (WGS) entry which is preliminary data.</text>
</comment>
<dbReference type="OrthoDB" id="423503at2759"/>
<name>A0A9Q3FGD0_9BASI</name>
<evidence type="ECO:0000313" key="1">
    <source>
        <dbReference type="EMBL" id="MBW0539776.1"/>
    </source>
</evidence>
<dbReference type="AlphaFoldDB" id="A0A9Q3FGD0"/>
<dbReference type="Proteomes" id="UP000765509">
    <property type="component" value="Unassembled WGS sequence"/>
</dbReference>
<keyword evidence="2" id="KW-1185">Reference proteome</keyword>
<evidence type="ECO:0008006" key="3">
    <source>
        <dbReference type="Google" id="ProtNLM"/>
    </source>
</evidence>
<proteinExistence type="predicted"/>
<protein>
    <recommendedName>
        <fullName evidence="3">Reverse transcriptase Ty1/copia-type domain-containing protein</fullName>
    </recommendedName>
</protein>
<dbReference type="PANTHER" id="PTHR11439">
    <property type="entry name" value="GAG-POL-RELATED RETROTRANSPOSON"/>
    <property type="match status" value="1"/>
</dbReference>
<organism evidence="1 2">
    <name type="scientific">Austropuccinia psidii MF-1</name>
    <dbReference type="NCBI Taxonomy" id="1389203"/>
    <lineage>
        <taxon>Eukaryota</taxon>
        <taxon>Fungi</taxon>
        <taxon>Dikarya</taxon>
        <taxon>Basidiomycota</taxon>
        <taxon>Pucciniomycotina</taxon>
        <taxon>Pucciniomycetes</taxon>
        <taxon>Pucciniales</taxon>
        <taxon>Sphaerophragmiaceae</taxon>
        <taxon>Austropuccinia</taxon>
    </lineage>
</organism>
<dbReference type="PANTHER" id="PTHR11439:SF467">
    <property type="entry name" value="INTEGRASE CATALYTIC DOMAIN-CONTAINING PROTEIN"/>
    <property type="match status" value="1"/>
</dbReference>
<sequence length="238" mass="27587">MKHLDDGISLKQQHFIESVLDLCKLSECKQVSTPLTAKDHLEPEADLKIKELHKLRINYRSTIGSIRFLITATRPDLLFAVSALSQHLEKPGIKHWKEFKHVSRYLLGMQEIGPHYTRSNKKGVKAFSKANRGNGRITRRSVTEYITCLHNNLVIWKTNEQPSVYISTAEAEYKALCDLTSELLWLKQWCKEEQIFKITNPITIYEYNQSLIKVENGDSNINNKRMKHIDIQSHSVKE</sequence>
<reference evidence="1" key="1">
    <citation type="submission" date="2021-03" db="EMBL/GenBank/DDBJ databases">
        <title>Draft genome sequence of rust myrtle Austropuccinia psidii MF-1, a brazilian biotype.</title>
        <authorList>
            <person name="Quecine M.C."/>
            <person name="Pachon D.M.R."/>
            <person name="Bonatelli M.L."/>
            <person name="Correr F.H."/>
            <person name="Franceschini L.M."/>
            <person name="Leite T.F."/>
            <person name="Margarido G.R.A."/>
            <person name="Almeida C.A."/>
            <person name="Ferrarezi J.A."/>
            <person name="Labate C.A."/>
        </authorList>
    </citation>
    <scope>NUCLEOTIDE SEQUENCE</scope>
    <source>
        <strain evidence="1">MF-1</strain>
    </source>
</reference>
<evidence type="ECO:0000313" key="2">
    <source>
        <dbReference type="Proteomes" id="UP000765509"/>
    </source>
</evidence>
<gene>
    <name evidence="1" type="ORF">O181_079491</name>
</gene>